<dbReference type="SUPFAM" id="SSF52096">
    <property type="entry name" value="ClpP/crotonase"/>
    <property type="match status" value="1"/>
</dbReference>
<dbReference type="AlphaFoldDB" id="A0A2T2P7R5"/>
<dbReference type="FunFam" id="3.90.226.10:FF:000048">
    <property type="entry name" value="3,2-trans-enoyl-CoA isomerase"/>
    <property type="match status" value="1"/>
</dbReference>
<name>A0A2T2P7R5_CORCC</name>
<proteinExistence type="inferred from homology"/>
<keyword evidence="9" id="KW-1185">Reference proteome</keyword>
<dbReference type="InterPro" id="IPR029045">
    <property type="entry name" value="ClpP/crotonase-like_dom_sf"/>
</dbReference>
<dbReference type="InterPro" id="IPR051053">
    <property type="entry name" value="ECH/Chromodomain_protein"/>
</dbReference>
<dbReference type="GO" id="GO:0005782">
    <property type="term" value="C:peroxisomal matrix"/>
    <property type="evidence" value="ECO:0007669"/>
    <property type="project" value="TreeGrafter"/>
</dbReference>
<gene>
    <name evidence="8" type="ORF">BS50DRAFT_653843</name>
</gene>
<evidence type="ECO:0000256" key="1">
    <source>
        <dbReference type="ARBA" id="ARBA00004275"/>
    </source>
</evidence>
<organism evidence="8 9">
    <name type="scientific">Corynespora cassiicola Philippines</name>
    <dbReference type="NCBI Taxonomy" id="1448308"/>
    <lineage>
        <taxon>Eukaryota</taxon>
        <taxon>Fungi</taxon>
        <taxon>Dikarya</taxon>
        <taxon>Ascomycota</taxon>
        <taxon>Pezizomycotina</taxon>
        <taxon>Dothideomycetes</taxon>
        <taxon>Pleosporomycetidae</taxon>
        <taxon>Pleosporales</taxon>
        <taxon>Corynesporascaceae</taxon>
        <taxon>Corynespora</taxon>
    </lineage>
</organism>
<evidence type="ECO:0000313" key="8">
    <source>
        <dbReference type="EMBL" id="PSN73368.1"/>
    </source>
</evidence>
<keyword evidence="5" id="KW-0843">Virulence</keyword>
<dbReference type="STRING" id="1448308.A0A2T2P7R5"/>
<evidence type="ECO:0000256" key="5">
    <source>
        <dbReference type="ARBA" id="ARBA00023026"/>
    </source>
</evidence>
<dbReference type="PANTHER" id="PTHR43684:SF1">
    <property type="entry name" value="ENOYL-COA DELTA ISOMERASE 2"/>
    <property type="match status" value="1"/>
</dbReference>
<dbReference type="GO" id="GO:0004165">
    <property type="term" value="F:delta(3)-delta(2)-enoyl-CoA isomerase activity"/>
    <property type="evidence" value="ECO:0007669"/>
    <property type="project" value="UniProtKB-ARBA"/>
</dbReference>
<keyword evidence="7 8" id="KW-0413">Isomerase</keyword>
<evidence type="ECO:0000256" key="3">
    <source>
        <dbReference type="ARBA" id="ARBA00005005"/>
    </source>
</evidence>
<dbReference type="CDD" id="cd06558">
    <property type="entry name" value="crotonase-like"/>
    <property type="match status" value="1"/>
</dbReference>
<comment type="pathway">
    <text evidence="2">Mycotoxin biosynthesis.</text>
</comment>
<dbReference type="GO" id="GO:0006635">
    <property type="term" value="P:fatty acid beta-oxidation"/>
    <property type="evidence" value="ECO:0007669"/>
    <property type="project" value="TreeGrafter"/>
</dbReference>
<evidence type="ECO:0000256" key="7">
    <source>
        <dbReference type="ARBA" id="ARBA00023235"/>
    </source>
</evidence>
<comment type="subcellular location">
    <subcellularLocation>
        <location evidence="1">Peroxisome</location>
    </subcellularLocation>
</comment>
<dbReference type="EMBL" id="KZ678129">
    <property type="protein sequence ID" value="PSN73368.1"/>
    <property type="molecule type" value="Genomic_DNA"/>
</dbReference>
<evidence type="ECO:0000256" key="6">
    <source>
        <dbReference type="ARBA" id="ARBA00023140"/>
    </source>
</evidence>
<dbReference type="OrthoDB" id="448450at2759"/>
<comment type="pathway">
    <text evidence="3">Lipid metabolism; fatty acid beta-oxidation.</text>
</comment>
<evidence type="ECO:0000313" key="9">
    <source>
        <dbReference type="Proteomes" id="UP000240883"/>
    </source>
</evidence>
<sequence>MMSDDTAITFAVEQNVGIVTLNLPKKLNALTTSLYYRLGSLLREADIHPDTLVTLIIGTGRFFSAGADLQASAATAARASENEPRRAWLPALVNNSIDVPSAFFSHSKILICALNGPVIGLSAALVSHADFVYAVPEAYLLTPFGSLGLVSEGGASAAFMRRMGLGLANEALLKGRKITADELKAVGFVNNIVSAKDEHEFRACVLEDVKDSFGSHLVPSSVLETKRIMRRSLVREQEGQALDELFTGVKRFAEGIPQAEMKKIMTGQKKYKL</sequence>
<evidence type="ECO:0000256" key="4">
    <source>
        <dbReference type="ARBA" id="ARBA00005254"/>
    </source>
</evidence>
<dbReference type="Pfam" id="PF00378">
    <property type="entry name" value="ECH_1"/>
    <property type="match status" value="1"/>
</dbReference>
<dbReference type="InterPro" id="IPR001753">
    <property type="entry name" value="Enoyl-CoA_hydra/iso"/>
</dbReference>
<evidence type="ECO:0000256" key="2">
    <source>
        <dbReference type="ARBA" id="ARBA00004685"/>
    </source>
</evidence>
<dbReference type="Gene3D" id="3.90.226.10">
    <property type="entry name" value="2-enoyl-CoA Hydratase, Chain A, domain 1"/>
    <property type="match status" value="1"/>
</dbReference>
<comment type="similarity">
    <text evidence="4">Belongs to the enoyl-CoA hydratase/isomerase family.</text>
</comment>
<protein>
    <submittedName>
        <fullName evidence="8">Putative enoyl-CoA isomerase</fullName>
    </submittedName>
</protein>
<reference evidence="8 9" key="1">
    <citation type="journal article" date="2018" name="Front. Microbiol.">
        <title>Genome-Wide Analysis of Corynespora cassiicola Leaf Fall Disease Putative Effectors.</title>
        <authorList>
            <person name="Lopez D."/>
            <person name="Ribeiro S."/>
            <person name="Label P."/>
            <person name="Fumanal B."/>
            <person name="Venisse J.S."/>
            <person name="Kohler A."/>
            <person name="de Oliveira R.R."/>
            <person name="Labutti K."/>
            <person name="Lipzen A."/>
            <person name="Lail K."/>
            <person name="Bauer D."/>
            <person name="Ohm R.A."/>
            <person name="Barry K.W."/>
            <person name="Spatafora J."/>
            <person name="Grigoriev I.V."/>
            <person name="Martin F.M."/>
            <person name="Pujade-Renaud V."/>
        </authorList>
    </citation>
    <scope>NUCLEOTIDE SEQUENCE [LARGE SCALE GENOMIC DNA]</scope>
    <source>
        <strain evidence="8 9">Philippines</strain>
    </source>
</reference>
<keyword evidence="6" id="KW-0576">Peroxisome</keyword>
<dbReference type="Proteomes" id="UP000240883">
    <property type="component" value="Unassembled WGS sequence"/>
</dbReference>
<accession>A0A2T2P7R5</accession>
<dbReference type="PANTHER" id="PTHR43684">
    <property type="match status" value="1"/>
</dbReference>